<dbReference type="Proteomes" id="UP000815260">
    <property type="component" value="Chromosome 3B"/>
</dbReference>
<gene>
    <name evidence="1" type="ORF">CFC21_044413</name>
</gene>
<sequence length="18" mass="1927">VEALLDSVKWDVKGLAIA</sequence>
<name>A0A9R1FRE9_WHEAT</name>
<proteinExistence type="predicted"/>
<comment type="caution">
    <text evidence="1">The sequence shown here is derived from an EMBL/GenBank/DDBJ whole genome shotgun (WGS) entry which is preliminary data.</text>
</comment>
<organism evidence="1">
    <name type="scientific">Triticum aestivum</name>
    <name type="common">Wheat</name>
    <dbReference type="NCBI Taxonomy" id="4565"/>
    <lineage>
        <taxon>Eukaryota</taxon>
        <taxon>Viridiplantae</taxon>
        <taxon>Streptophyta</taxon>
        <taxon>Embryophyta</taxon>
        <taxon>Tracheophyta</taxon>
        <taxon>Spermatophyta</taxon>
        <taxon>Magnoliopsida</taxon>
        <taxon>Liliopsida</taxon>
        <taxon>Poales</taxon>
        <taxon>Poaceae</taxon>
        <taxon>BOP clade</taxon>
        <taxon>Pooideae</taxon>
        <taxon>Triticodae</taxon>
        <taxon>Triticeae</taxon>
        <taxon>Triticinae</taxon>
        <taxon>Triticum</taxon>
    </lineage>
</organism>
<dbReference type="AlphaFoldDB" id="A0A9R1FRE9"/>
<accession>A0A9R1FRE9</accession>
<protein>
    <submittedName>
        <fullName evidence="1">Uncharacterized protein</fullName>
    </submittedName>
</protein>
<reference evidence="1" key="1">
    <citation type="journal article" date="2017" name="Gigascience">
        <title>The first near-complete assembly of the hexaploid bread wheat genome, Triticum aestivum.</title>
        <authorList>
            <person name="Zimin A.V."/>
            <person name="Puiu D."/>
            <person name="Hall R."/>
            <person name="Kingan S."/>
            <person name="Clavijo B.J."/>
            <person name="Salzberg S.L."/>
        </authorList>
    </citation>
    <scope>NUCLEOTIDE SEQUENCE</scope>
    <source>
        <tissue evidence="1">Leaf</tissue>
    </source>
</reference>
<feature type="non-terminal residue" evidence="1">
    <location>
        <position position="1"/>
    </location>
</feature>
<reference evidence="1" key="2">
    <citation type="submission" date="2020-03" db="EMBL/GenBank/DDBJ databases">
        <title>The second near-complete assembly of the hexaploid bread wheat (Triticum aestivum) genome.</title>
        <authorList>
            <person name="Zimin A.V."/>
            <person name="Puiu D."/>
            <person name="Shumante A."/>
            <person name="Alonge M."/>
            <person name="Salzberg S.L."/>
        </authorList>
    </citation>
    <scope>NUCLEOTIDE SEQUENCE</scope>
    <source>
        <tissue evidence="1">Leaf</tissue>
    </source>
</reference>
<evidence type="ECO:0000313" key="1">
    <source>
        <dbReference type="EMBL" id="KAF7033304.1"/>
    </source>
</evidence>
<dbReference type="EMBL" id="CM022218">
    <property type="protein sequence ID" value="KAF7033304.1"/>
    <property type="molecule type" value="Genomic_DNA"/>
</dbReference>
<feature type="non-terminal residue" evidence="1">
    <location>
        <position position="18"/>
    </location>
</feature>